<proteinExistence type="predicted"/>
<organism evidence="1 2">
    <name type="scientific">Paenibacillus methanolicus</name>
    <dbReference type="NCBI Taxonomy" id="582686"/>
    <lineage>
        <taxon>Bacteria</taxon>
        <taxon>Bacillati</taxon>
        <taxon>Bacillota</taxon>
        <taxon>Bacilli</taxon>
        <taxon>Bacillales</taxon>
        <taxon>Paenibacillaceae</taxon>
        <taxon>Paenibacillus</taxon>
    </lineage>
</organism>
<evidence type="ECO:0000313" key="2">
    <source>
        <dbReference type="Proteomes" id="UP000323257"/>
    </source>
</evidence>
<reference evidence="1 2" key="1">
    <citation type="submission" date="2019-07" db="EMBL/GenBank/DDBJ databases">
        <title>Genomic Encyclopedia of Type Strains, Phase III (KMG-III): the genomes of soil and plant-associated and newly described type strains.</title>
        <authorList>
            <person name="Whitman W."/>
        </authorList>
    </citation>
    <scope>NUCLEOTIDE SEQUENCE [LARGE SCALE GENOMIC DNA]</scope>
    <source>
        <strain evidence="1 2">BL24</strain>
    </source>
</reference>
<evidence type="ECO:0000313" key="1">
    <source>
        <dbReference type="EMBL" id="TYP68655.1"/>
    </source>
</evidence>
<dbReference type="AlphaFoldDB" id="A0A5S5BN89"/>
<accession>A0A5S5BN89</accession>
<comment type="caution">
    <text evidence="1">The sequence shown here is derived from an EMBL/GenBank/DDBJ whole genome shotgun (WGS) entry which is preliminary data.</text>
</comment>
<dbReference type="OrthoDB" id="1730007at2"/>
<protein>
    <recommendedName>
        <fullName evidence="3">Cytoskeletal protein CcmA (Bactofilin family)</fullName>
    </recommendedName>
</protein>
<keyword evidence="2" id="KW-1185">Reference proteome</keyword>
<dbReference type="Proteomes" id="UP000323257">
    <property type="component" value="Unassembled WGS sequence"/>
</dbReference>
<gene>
    <name evidence="1" type="ORF">BCM02_11852</name>
</gene>
<dbReference type="RefSeq" id="WP_148933363.1">
    <property type="nucleotide sequence ID" value="NZ_VNHS01000018.1"/>
</dbReference>
<name>A0A5S5BN89_9BACL</name>
<dbReference type="EMBL" id="VNHS01000018">
    <property type="protein sequence ID" value="TYP68655.1"/>
    <property type="molecule type" value="Genomic_DNA"/>
</dbReference>
<sequence length="239" mass="25447">MSMKPLKEGTGFVYSPAARGRRLKIMGAGESLGGEFETVGIMGEGIVHGDLQADVFKAMGTCRVDGSADLREGRVQGDLTVEGSLRAGTFKGLGQLTVRGGVSAGRLKMQGHLETGAFCEVEEAELSGGFRIGGLLSADRLDVNLYGPCEAKEIGCGRIEVKRSRIMDLKRRFTSMGPSVLKAGLIEGDEIRLSYTEASVVRGNRVTIGPGCVIGRVEYARTLEKSRGAFVGSEVRVRS</sequence>
<evidence type="ECO:0008006" key="3">
    <source>
        <dbReference type="Google" id="ProtNLM"/>
    </source>
</evidence>